<evidence type="ECO:0000313" key="2">
    <source>
        <dbReference type="EMBL" id="VDK63630.1"/>
    </source>
</evidence>
<accession>A0A182DZR4</accession>
<dbReference type="AlphaFoldDB" id="A0A182DZR4"/>
<proteinExistence type="predicted"/>
<name>A0A182DZR4_ONCOC</name>
<keyword evidence="3" id="KW-1185">Reference proteome</keyword>
<dbReference type="Proteomes" id="UP000271087">
    <property type="component" value="Unassembled WGS sequence"/>
</dbReference>
<sequence>MRPTIRLEGEEMTHRIPTPWLRKNVERSKTSKNSNDSFPPKSSTLQQYELFITFSFTLTQRLVHLTAPALLSQNGTLGAHIQSLCFIQANESSTVEDVPSHNSSSRSLYRI</sequence>
<protein>
    <submittedName>
        <fullName evidence="2 4">Uncharacterized protein</fullName>
    </submittedName>
</protein>
<dbReference type="WBParaSite" id="nOo.2.0.1.t01180-RA">
    <property type="protein sequence ID" value="nOo.2.0.1.t01180-RA"/>
    <property type="gene ID" value="nOo.2.0.1.g01180"/>
</dbReference>
<evidence type="ECO:0000313" key="3">
    <source>
        <dbReference type="Proteomes" id="UP000271087"/>
    </source>
</evidence>
<organism evidence="4">
    <name type="scientific">Onchocerca ochengi</name>
    <name type="common">Filarial nematode worm</name>
    <dbReference type="NCBI Taxonomy" id="42157"/>
    <lineage>
        <taxon>Eukaryota</taxon>
        <taxon>Metazoa</taxon>
        <taxon>Ecdysozoa</taxon>
        <taxon>Nematoda</taxon>
        <taxon>Chromadorea</taxon>
        <taxon>Rhabditida</taxon>
        <taxon>Spirurina</taxon>
        <taxon>Spiruromorpha</taxon>
        <taxon>Filarioidea</taxon>
        <taxon>Onchocercidae</taxon>
        <taxon>Onchocerca</taxon>
    </lineage>
</organism>
<reference evidence="4" key="1">
    <citation type="submission" date="2016-06" db="UniProtKB">
        <authorList>
            <consortium name="WormBaseParasite"/>
        </authorList>
    </citation>
    <scope>IDENTIFICATION</scope>
</reference>
<evidence type="ECO:0000313" key="4">
    <source>
        <dbReference type="WBParaSite" id="nOo.2.0.1.t01180-RA"/>
    </source>
</evidence>
<feature type="region of interest" description="Disordered" evidence="1">
    <location>
        <begin position="92"/>
        <end position="111"/>
    </location>
</feature>
<evidence type="ECO:0000256" key="1">
    <source>
        <dbReference type="SAM" id="MobiDB-lite"/>
    </source>
</evidence>
<feature type="region of interest" description="Disordered" evidence="1">
    <location>
        <begin position="18"/>
        <end position="42"/>
    </location>
</feature>
<gene>
    <name evidence="2" type="ORF">NOO_LOCUS1180</name>
</gene>
<reference evidence="2 3" key="2">
    <citation type="submission" date="2018-08" db="EMBL/GenBank/DDBJ databases">
        <authorList>
            <person name="Laetsch R D."/>
            <person name="Stevens L."/>
            <person name="Kumar S."/>
            <person name="Blaxter L. M."/>
        </authorList>
    </citation>
    <scope>NUCLEOTIDE SEQUENCE [LARGE SCALE GENOMIC DNA]</scope>
</reference>
<feature type="compositionally biased region" description="Polar residues" evidence="1">
    <location>
        <begin position="31"/>
        <end position="42"/>
    </location>
</feature>
<dbReference type="EMBL" id="UYRW01000140">
    <property type="protein sequence ID" value="VDK63630.1"/>
    <property type="molecule type" value="Genomic_DNA"/>
</dbReference>